<evidence type="ECO:0000256" key="8">
    <source>
        <dbReference type="HAMAP-Rule" id="MF_00420"/>
    </source>
</evidence>
<dbReference type="PANTHER" id="PTHR43555">
    <property type="entry name" value="PHOSPHORIBOSYLFORMYLGLYCINAMIDINE SYNTHASE SUBUNIT PURL"/>
    <property type="match status" value="1"/>
</dbReference>
<keyword evidence="13" id="KW-1185">Reference proteome</keyword>
<evidence type="ECO:0000313" key="12">
    <source>
        <dbReference type="EMBL" id="AWR99737.1"/>
    </source>
</evidence>
<reference evidence="13" key="2">
    <citation type="submission" date="2020-03" db="EMBL/GenBank/DDBJ databases">
        <title>Complete Genome Sequences of Extremely Thermoacidophilic, Metal-Mobilizing Type-Strain Members of the Archaeal Family Sulfolobaceae: Acidianus brierleyi DSM-1651T, Acidianus sulfidivorans DSM-18786T, Metallosphaera hakonensis DSM-7519T, and Metallosphaera prunae DSM-10039T.</title>
        <authorList>
            <person name="Counts J.A."/>
            <person name="Kelly R.M."/>
        </authorList>
    </citation>
    <scope>NUCLEOTIDE SEQUENCE [LARGE SCALE GENOMIC DNA]</scope>
    <source>
        <strain evidence="13">HO1-1</strain>
    </source>
</reference>
<dbReference type="Pfam" id="PF02769">
    <property type="entry name" value="AIRS_C"/>
    <property type="match status" value="2"/>
</dbReference>
<feature type="binding site" evidence="8">
    <location>
        <position position="80"/>
    </location>
    <ligand>
        <name>ATP</name>
        <dbReference type="ChEBI" id="CHEBI:30616"/>
    </ligand>
</feature>
<dbReference type="Gene3D" id="3.90.650.10">
    <property type="entry name" value="PurM-like C-terminal domain"/>
    <property type="match status" value="2"/>
</dbReference>
<evidence type="ECO:0000256" key="7">
    <source>
        <dbReference type="ARBA" id="ARBA00022842"/>
    </source>
</evidence>
<keyword evidence="7 8" id="KW-0460">Magnesium</keyword>
<dbReference type="InterPro" id="IPR041609">
    <property type="entry name" value="PurL_linker"/>
</dbReference>
<comment type="catalytic activity">
    <reaction evidence="8">
        <text>N(2)-formyl-N(1)-(5-phospho-beta-D-ribosyl)glycinamide + L-glutamine + ATP + H2O = 2-formamido-N(1)-(5-O-phospho-beta-D-ribosyl)acetamidine + L-glutamate + ADP + phosphate + H(+)</text>
        <dbReference type="Rhea" id="RHEA:17129"/>
        <dbReference type="ChEBI" id="CHEBI:15377"/>
        <dbReference type="ChEBI" id="CHEBI:15378"/>
        <dbReference type="ChEBI" id="CHEBI:29985"/>
        <dbReference type="ChEBI" id="CHEBI:30616"/>
        <dbReference type="ChEBI" id="CHEBI:43474"/>
        <dbReference type="ChEBI" id="CHEBI:58359"/>
        <dbReference type="ChEBI" id="CHEBI:147286"/>
        <dbReference type="ChEBI" id="CHEBI:147287"/>
        <dbReference type="ChEBI" id="CHEBI:456216"/>
        <dbReference type="EC" id="6.3.5.3"/>
    </reaction>
</comment>
<dbReference type="PIRSF" id="PIRSF001587">
    <property type="entry name" value="FGAM_synthase_II"/>
    <property type="match status" value="1"/>
</dbReference>
<dbReference type="GO" id="GO:0005524">
    <property type="term" value="F:ATP binding"/>
    <property type="evidence" value="ECO:0007669"/>
    <property type="project" value="UniProtKB-UniRule"/>
</dbReference>
<dbReference type="OrthoDB" id="8251at2157"/>
<feature type="binding site" evidence="8">
    <location>
        <position position="39"/>
    </location>
    <ligand>
        <name>ATP</name>
        <dbReference type="ChEBI" id="CHEBI:30616"/>
    </ligand>
</feature>
<comment type="similarity">
    <text evidence="8">Belongs to the FGAMS family.</text>
</comment>
<feature type="active site" evidence="8">
    <location>
        <position position="36"/>
    </location>
</feature>
<dbReference type="HAMAP" id="MF_00420">
    <property type="entry name" value="PurL_2"/>
    <property type="match status" value="1"/>
</dbReference>
<feature type="domain" description="PurM-like C-terminal" evidence="10">
    <location>
        <begin position="570"/>
        <end position="675"/>
    </location>
</feature>
<organism evidence="12 13">
    <name type="scientific">Metallosphaera hakonensis JCM 8857 = DSM 7519</name>
    <dbReference type="NCBI Taxonomy" id="1293036"/>
    <lineage>
        <taxon>Archaea</taxon>
        <taxon>Thermoproteota</taxon>
        <taxon>Thermoprotei</taxon>
        <taxon>Sulfolobales</taxon>
        <taxon>Sulfolobaceae</taxon>
        <taxon>Metallosphaera</taxon>
    </lineage>
</organism>
<comment type="subcellular location">
    <subcellularLocation>
        <location evidence="8">Cytoplasm</location>
    </subcellularLocation>
</comment>
<feature type="active site" description="Proton acceptor" evidence="8">
    <location>
        <position position="84"/>
    </location>
</feature>
<accession>A0A2U9IV70</accession>
<dbReference type="InterPro" id="IPR036921">
    <property type="entry name" value="PurM-like_N_sf"/>
</dbReference>
<feature type="binding site" evidence="8">
    <location>
        <position position="82"/>
    </location>
    <ligand>
        <name>Mg(2+)</name>
        <dbReference type="ChEBI" id="CHEBI:18420"/>
        <label>1</label>
    </ligand>
</feature>
<dbReference type="InterPro" id="IPR016188">
    <property type="entry name" value="PurM-like_N"/>
</dbReference>
<dbReference type="EMBL" id="CP029287">
    <property type="protein sequence ID" value="AWR99737.1"/>
    <property type="molecule type" value="Genomic_DNA"/>
</dbReference>
<dbReference type="GO" id="GO:0004642">
    <property type="term" value="F:phosphoribosylformylglycinamidine synthase activity"/>
    <property type="evidence" value="ECO:0007669"/>
    <property type="project" value="UniProtKB-UniRule"/>
</dbReference>
<evidence type="ECO:0000256" key="1">
    <source>
        <dbReference type="ARBA" id="ARBA00022490"/>
    </source>
</evidence>
<dbReference type="GeneID" id="36835397"/>
<dbReference type="KEGG" id="mhk:DFR87_08605"/>
<feature type="binding site" evidence="8">
    <location>
        <position position="105"/>
    </location>
    <ligand>
        <name>substrate</name>
    </ligand>
</feature>
<dbReference type="STRING" id="1293036.GCA_001315825_00871"/>
<comment type="function">
    <text evidence="8">Part of the phosphoribosylformylglycinamidine synthase complex involved in the purines biosynthetic pathway. Catalyzes the ATP-dependent conversion of formylglycinamide ribonucleotide (FGAR) and glutamine to yield formylglycinamidine ribonucleotide (FGAM) and glutamate. The FGAM synthase complex is composed of three subunits. PurQ produces an ammonia molecule by converting glutamine to glutamate. PurL transfers the ammonia molecule to FGAR to form FGAM in an ATP-dependent manner. PurS interacts with PurQ and PurL and is thought to assist in the transfer of the ammonia molecule from PurQ to PurL.</text>
</comment>
<evidence type="ECO:0000259" key="9">
    <source>
        <dbReference type="Pfam" id="PF00586"/>
    </source>
</evidence>
<keyword evidence="5 8" id="KW-0658">Purine biosynthesis</keyword>
<evidence type="ECO:0000259" key="11">
    <source>
        <dbReference type="Pfam" id="PF18072"/>
    </source>
</evidence>
<dbReference type="NCBIfam" id="NF002290">
    <property type="entry name" value="PRK01213.1"/>
    <property type="match status" value="1"/>
</dbReference>
<feature type="binding site" evidence="8">
    <location>
        <position position="251"/>
    </location>
    <ligand>
        <name>Mg(2+)</name>
        <dbReference type="ChEBI" id="CHEBI:18420"/>
        <label>2</label>
    </ligand>
</feature>
<feature type="binding site" evidence="8">
    <location>
        <position position="468"/>
    </location>
    <ligand>
        <name>ATP</name>
        <dbReference type="ChEBI" id="CHEBI:30616"/>
    </ligand>
</feature>
<feature type="binding site" evidence="8">
    <location>
        <begin position="83"/>
        <end position="86"/>
    </location>
    <ligand>
        <name>substrate</name>
    </ligand>
</feature>
<dbReference type="CDD" id="cd02203">
    <property type="entry name" value="PurL_repeat1"/>
    <property type="match status" value="1"/>
</dbReference>
<feature type="domain" description="Phosphoribosylformylglycinamidine synthase linker" evidence="11">
    <location>
        <begin position="3"/>
        <end position="40"/>
    </location>
</feature>
<dbReference type="AlphaFoldDB" id="A0A2U9IV70"/>
<reference evidence="13" key="3">
    <citation type="submission" date="2020-03" db="EMBL/GenBank/DDBJ databases">
        <title>Sequencing and Assembly of Multiple Reported Metal-Biooxidizing Members of the Extremely Thermoacidophilic Archaeal Family Sulfolobaceae.</title>
        <authorList>
            <person name="Counts J.A."/>
            <person name="Kelly R.M."/>
        </authorList>
    </citation>
    <scope>NUCLEOTIDE SEQUENCE [LARGE SCALE GENOMIC DNA]</scope>
    <source>
        <strain evidence="13">HO1-1</strain>
    </source>
</reference>
<feature type="domain" description="PurM-like N-terminal" evidence="9">
    <location>
        <begin position="413"/>
        <end position="531"/>
    </location>
</feature>
<dbReference type="Pfam" id="PF00586">
    <property type="entry name" value="AIRS"/>
    <property type="match status" value="2"/>
</dbReference>
<dbReference type="GO" id="GO:0005737">
    <property type="term" value="C:cytoplasm"/>
    <property type="evidence" value="ECO:0007669"/>
    <property type="project" value="UniProtKB-SubCell"/>
</dbReference>
<feature type="binding site" evidence="8">
    <location>
        <position position="508"/>
    </location>
    <ligand>
        <name>substrate</name>
    </ligand>
</feature>
<evidence type="ECO:0000256" key="5">
    <source>
        <dbReference type="ARBA" id="ARBA00022755"/>
    </source>
</evidence>
<dbReference type="InterPro" id="IPR010918">
    <property type="entry name" value="PurM-like_C_dom"/>
</dbReference>
<keyword evidence="1 8" id="KW-0963">Cytoplasm</keyword>
<comment type="subunit">
    <text evidence="8">Monomer. Part of the FGAM synthase complex composed of 1 PurL, 1 PurQ and 2 PurS subunits.</text>
</comment>
<feature type="binding site" evidence="8">
    <location>
        <position position="225"/>
    </location>
    <ligand>
        <name>substrate</name>
    </ligand>
</feature>
<dbReference type="GO" id="GO:0006189">
    <property type="term" value="P:'de novo' IMP biosynthetic process"/>
    <property type="evidence" value="ECO:0007669"/>
    <property type="project" value="UniProtKB-UniRule"/>
</dbReference>
<dbReference type="CDD" id="cd02204">
    <property type="entry name" value="PurL_repeat2"/>
    <property type="match status" value="1"/>
</dbReference>
<keyword evidence="2 8" id="KW-0436">Ligase</keyword>
<evidence type="ECO:0000256" key="6">
    <source>
        <dbReference type="ARBA" id="ARBA00022840"/>
    </source>
</evidence>
<evidence type="ECO:0000256" key="3">
    <source>
        <dbReference type="ARBA" id="ARBA00022723"/>
    </source>
</evidence>
<dbReference type="PANTHER" id="PTHR43555:SF1">
    <property type="entry name" value="PHOSPHORIBOSYLFORMYLGLYCINAMIDINE SYNTHASE SUBUNIT PURL"/>
    <property type="match status" value="1"/>
</dbReference>
<comment type="pathway">
    <text evidence="8">Purine metabolism; IMP biosynthesis via de novo pathway; 5-amino-1-(5-phospho-D-ribosyl)imidazole from N(2)-formyl-N(1)-(5-phospho-D-ribosyl)glycinamide: step 1/2.</text>
</comment>
<dbReference type="InterPro" id="IPR036676">
    <property type="entry name" value="PurM-like_C_sf"/>
</dbReference>
<sequence>MMLTLSNNEMEVARRVLGREPKESEWKLLDALWSEHCSYKSSKVFLRSLPSTGPNVIMSIEDWQDAGAVDIGDGLALVLKVESHNHPSAIDPFNGAATGVGGILRDIISKGAKPIALLDMIRVGKLDDRGKWLLKNIIAGIGFYGNNVGVPVVGGELSFDETFNDNPLVDVACAGIVPKDSVVPSVVREAGLRLVLAGFTGLDGLGGASFASRKLSGMDEIGAVQIADPFAGKIIIDVTLEIAKEVEAIKDLGGGGLAVAVTEMANGLGATVHLEKVPLRFKFLSPEDIIISETQERMLFAVKPDKVEKICSKFREYNYPCEDIGEITEDPRIRFLYNDEVVTDLPSDLLLSPPLNVWPMERPPRRARPVREVSVEEALITVLSHPDLVNKEWAYSQYDYEVGTSTLIKPGQADSAVIELPNGKHLALKGDANQDLCAEDAYECGKSIVAEAYRNLATVGARGIAVVDHLQFGDPRKPDVYQDFVDAVRGISEASRFFSIPVVGGKVSFHNEDKNGNPIKPTPLVVMAGLVEGKIGRNKVTEGNLVLLGETRNELIGTLFGRIYGGRGELSRARLMEDLISSNLVIKGINEGKVKWNKDISKGGIAGAVLKIIAEGFSVRIVSSSIVGTSEMLGKLFSENGGRFLVITDDPQWFMYQSGRMGLTASVIGKVSKGDPDLILDERKISLGKVVENYYSYLEGEL</sequence>
<protein>
    <recommendedName>
        <fullName evidence="8">Phosphoribosylformylglycinamidine synthase subunit PurL</fullName>
        <shortName evidence="8">FGAM synthase</shortName>
        <ecNumber evidence="8">6.3.5.3</ecNumber>
    </recommendedName>
    <alternativeName>
        <fullName evidence="8">Formylglycinamide ribonucleotide amidotransferase subunit II</fullName>
        <shortName evidence="8">FGAR amidotransferase II</shortName>
        <shortName evidence="8">FGAR-AT II</shortName>
    </alternativeName>
    <alternativeName>
        <fullName evidence="8">Glutamine amidotransferase PurL</fullName>
    </alternativeName>
    <alternativeName>
        <fullName evidence="8">Phosphoribosylformylglycinamidine synthase subunit II</fullName>
    </alternativeName>
</protein>
<dbReference type="GO" id="GO:0000287">
    <property type="term" value="F:magnesium ion binding"/>
    <property type="evidence" value="ECO:0007669"/>
    <property type="project" value="UniProtKB-UniRule"/>
</dbReference>
<comment type="caution">
    <text evidence="8">Lacks conserved residue(s) required for the propagation of feature annotation.</text>
</comment>
<dbReference type="Gene3D" id="3.30.1330.10">
    <property type="entry name" value="PurM-like, N-terminal domain"/>
    <property type="match status" value="2"/>
</dbReference>
<proteinExistence type="inferred from homology"/>
<dbReference type="SUPFAM" id="SSF55326">
    <property type="entry name" value="PurM N-terminal domain-like"/>
    <property type="match status" value="2"/>
</dbReference>
<keyword evidence="3 8" id="KW-0479">Metal-binding</keyword>
<dbReference type="UniPathway" id="UPA00074">
    <property type="reaction ID" value="UER00128"/>
</dbReference>
<dbReference type="Proteomes" id="UP000247586">
    <property type="component" value="Chromosome"/>
</dbReference>
<feature type="domain" description="PurM-like C-terminal" evidence="10">
    <location>
        <begin position="190"/>
        <end position="335"/>
    </location>
</feature>
<dbReference type="Pfam" id="PF18072">
    <property type="entry name" value="FGAR-AT_linker"/>
    <property type="match status" value="1"/>
</dbReference>
<dbReference type="SUPFAM" id="SSF56042">
    <property type="entry name" value="PurM C-terminal domain-like"/>
    <property type="match status" value="2"/>
</dbReference>
<dbReference type="InterPro" id="IPR010074">
    <property type="entry name" value="PRibForGlyAmidine_synth_PurL"/>
</dbReference>
<keyword evidence="6 8" id="KW-0067">ATP-binding</keyword>
<gene>
    <name evidence="8 12" type="primary">purL</name>
    <name evidence="12" type="ORF">DFR87_08605</name>
</gene>
<keyword evidence="4 8" id="KW-0547">Nucleotide-binding</keyword>
<evidence type="ECO:0000313" key="13">
    <source>
        <dbReference type="Proteomes" id="UP000247586"/>
    </source>
</evidence>
<reference evidence="12 13" key="1">
    <citation type="submission" date="2018-05" db="EMBL/GenBank/DDBJ databases">
        <title>Complete Genome Sequences of Extremely Thermoacidophilic, Metal-Mobilizing Type-Strain Members of the Archaeal Family Sulfolobaceae: Acidianus brierleyi DSM-1651T, Acidianus sulfidivorans DSM-18786T, Metallosphaera hakonensis DSM-7519T, and Metallosphaera prunae DSM-10039T.</title>
        <authorList>
            <person name="Counts J.A."/>
            <person name="Kelly R.M."/>
        </authorList>
    </citation>
    <scope>NUCLEOTIDE SEQUENCE [LARGE SCALE GENOMIC DNA]</scope>
    <source>
        <strain evidence="12 13">HO1-1</strain>
    </source>
</reference>
<feature type="binding site" evidence="8">
    <location>
        <position position="106"/>
    </location>
    <ligand>
        <name>Mg(2+)</name>
        <dbReference type="ChEBI" id="CHEBI:18420"/>
        <label>2</label>
    </ligand>
</feature>
<dbReference type="RefSeq" id="WP_054836347.1">
    <property type="nucleotide sequence ID" value="NZ_BBBA01000003.1"/>
</dbReference>
<feature type="binding site" evidence="8">
    <location>
        <position position="505"/>
    </location>
    <ligand>
        <name>ATP</name>
        <dbReference type="ChEBI" id="CHEBI:30616"/>
    </ligand>
</feature>
<evidence type="ECO:0000256" key="4">
    <source>
        <dbReference type="ARBA" id="ARBA00022741"/>
    </source>
</evidence>
<evidence type="ECO:0000256" key="2">
    <source>
        <dbReference type="ARBA" id="ARBA00022598"/>
    </source>
</evidence>
<evidence type="ECO:0000259" key="10">
    <source>
        <dbReference type="Pfam" id="PF02769"/>
    </source>
</evidence>
<feature type="domain" description="PurM-like N-terminal" evidence="9">
    <location>
        <begin position="64"/>
        <end position="177"/>
    </location>
</feature>
<dbReference type="NCBIfam" id="TIGR01736">
    <property type="entry name" value="FGAM_synth_II"/>
    <property type="match status" value="1"/>
</dbReference>
<dbReference type="EC" id="6.3.5.3" evidence="8"/>
<name>A0A2U9IV70_9CREN</name>